<dbReference type="SUPFAM" id="SSF88659">
    <property type="entry name" value="Sigma3 and sigma4 domains of RNA polymerase sigma factors"/>
    <property type="match status" value="1"/>
</dbReference>
<evidence type="ECO:0000313" key="8">
    <source>
        <dbReference type="Proteomes" id="UP001164390"/>
    </source>
</evidence>
<dbReference type="GO" id="GO:0003677">
    <property type="term" value="F:DNA binding"/>
    <property type="evidence" value="ECO:0007669"/>
    <property type="project" value="UniProtKB-KW"/>
</dbReference>
<accession>A0AA46THT1</accession>
<dbReference type="PANTHER" id="PTHR43133:SF8">
    <property type="entry name" value="RNA POLYMERASE SIGMA FACTOR HI_1459-RELATED"/>
    <property type="match status" value="1"/>
</dbReference>
<dbReference type="InterPro" id="IPR036388">
    <property type="entry name" value="WH-like_DNA-bd_sf"/>
</dbReference>
<evidence type="ECO:0000259" key="6">
    <source>
        <dbReference type="Pfam" id="PF04542"/>
    </source>
</evidence>
<organism evidence="7 8">
    <name type="scientific">Solicola gregarius</name>
    <dbReference type="NCBI Taxonomy" id="2908642"/>
    <lineage>
        <taxon>Bacteria</taxon>
        <taxon>Bacillati</taxon>
        <taxon>Actinomycetota</taxon>
        <taxon>Actinomycetes</taxon>
        <taxon>Propionibacteriales</taxon>
        <taxon>Nocardioidaceae</taxon>
        <taxon>Solicola</taxon>
    </lineage>
</organism>
<dbReference type="InterPro" id="IPR014284">
    <property type="entry name" value="RNA_pol_sigma-70_dom"/>
</dbReference>
<name>A0AA46THT1_9ACTN</name>
<dbReference type="Gene3D" id="1.10.1740.10">
    <property type="match status" value="1"/>
</dbReference>
<dbReference type="InterPro" id="IPR013325">
    <property type="entry name" value="RNA_pol_sigma_r2"/>
</dbReference>
<dbReference type="GO" id="GO:0006352">
    <property type="term" value="P:DNA-templated transcription initiation"/>
    <property type="evidence" value="ECO:0007669"/>
    <property type="project" value="InterPro"/>
</dbReference>
<keyword evidence="3" id="KW-0731">Sigma factor</keyword>
<dbReference type="InterPro" id="IPR039425">
    <property type="entry name" value="RNA_pol_sigma-70-like"/>
</dbReference>
<comment type="similarity">
    <text evidence="1">Belongs to the sigma-70 factor family. ECF subfamily.</text>
</comment>
<dbReference type="RefSeq" id="WP_271633840.1">
    <property type="nucleotide sequence ID" value="NZ_CP094970.1"/>
</dbReference>
<evidence type="ECO:0000256" key="2">
    <source>
        <dbReference type="ARBA" id="ARBA00023015"/>
    </source>
</evidence>
<evidence type="ECO:0000313" key="7">
    <source>
        <dbReference type="EMBL" id="UYM05072.1"/>
    </source>
</evidence>
<dbReference type="SUPFAM" id="SSF88946">
    <property type="entry name" value="Sigma2 domain of RNA polymerase sigma factors"/>
    <property type="match status" value="1"/>
</dbReference>
<feature type="domain" description="RNA polymerase sigma-70 region 2" evidence="6">
    <location>
        <begin position="34"/>
        <end position="101"/>
    </location>
</feature>
<protein>
    <submittedName>
        <fullName evidence="7">Sigma-70 family RNA polymerase sigma factor</fullName>
    </submittedName>
</protein>
<dbReference type="PANTHER" id="PTHR43133">
    <property type="entry name" value="RNA POLYMERASE ECF-TYPE SIGMA FACTO"/>
    <property type="match status" value="1"/>
</dbReference>
<dbReference type="Pfam" id="PF04542">
    <property type="entry name" value="Sigma70_r2"/>
    <property type="match status" value="1"/>
</dbReference>
<gene>
    <name evidence="7" type="ORF">L0C25_21535</name>
</gene>
<evidence type="ECO:0000256" key="4">
    <source>
        <dbReference type="ARBA" id="ARBA00023125"/>
    </source>
</evidence>
<dbReference type="KEGG" id="sgrg:L0C25_21535"/>
<dbReference type="Proteomes" id="UP001164390">
    <property type="component" value="Chromosome"/>
</dbReference>
<evidence type="ECO:0000256" key="5">
    <source>
        <dbReference type="ARBA" id="ARBA00023163"/>
    </source>
</evidence>
<keyword evidence="4" id="KW-0238">DNA-binding</keyword>
<dbReference type="Gene3D" id="1.10.10.10">
    <property type="entry name" value="Winged helix-like DNA-binding domain superfamily/Winged helix DNA-binding domain"/>
    <property type="match status" value="1"/>
</dbReference>
<dbReference type="NCBIfam" id="TIGR02937">
    <property type="entry name" value="sigma70-ECF"/>
    <property type="match status" value="1"/>
</dbReference>
<evidence type="ECO:0000256" key="3">
    <source>
        <dbReference type="ARBA" id="ARBA00023082"/>
    </source>
</evidence>
<dbReference type="InterPro" id="IPR013324">
    <property type="entry name" value="RNA_pol_sigma_r3/r4-like"/>
</dbReference>
<sequence length="194" mass="21962">MAAPSSQTSEARWQIVAGLFTRWCDGDRAALDELVRTSTPALWHLVRAYGLDRHSAEDVVQTTWMALVRNRDRIEDAQAVTAWLATTARREAWRVAKDASRQTVTDEETVADALPAGVPVDEQVQVADESRRLWNTVRRLSHRCQRLLRVIAFEDRPDYRRLASELEMPVGSIGPTRGRCLDKLRVLLDEEAGV</sequence>
<reference evidence="7" key="1">
    <citation type="submission" date="2022-01" db="EMBL/GenBank/DDBJ databases">
        <title>Nocardioidaceae gen. sp. A5X3R13.</title>
        <authorList>
            <person name="Lopez Marin M.A."/>
            <person name="Uhlik O."/>
        </authorList>
    </citation>
    <scope>NUCLEOTIDE SEQUENCE</scope>
    <source>
        <strain evidence="7">A5X3R13</strain>
    </source>
</reference>
<dbReference type="InterPro" id="IPR007627">
    <property type="entry name" value="RNA_pol_sigma70_r2"/>
</dbReference>
<dbReference type="GO" id="GO:0016987">
    <property type="term" value="F:sigma factor activity"/>
    <property type="evidence" value="ECO:0007669"/>
    <property type="project" value="UniProtKB-KW"/>
</dbReference>
<keyword evidence="8" id="KW-1185">Reference proteome</keyword>
<dbReference type="AlphaFoldDB" id="A0AA46THT1"/>
<evidence type="ECO:0000256" key="1">
    <source>
        <dbReference type="ARBA" id="ARBA00010641"/>
    </source>
</evidence>
<dbReference type="EMBL" id="CP094970">
    <property type="protein sequence ID" value="UYM05072.1"/>
    <property type="molecule type" value="Genomic_DNA"/>
</dbReference>
<keyword evidence="5" id="KW-0804">Transcription</keyword>
<keyword evidence="2" id="KW-0805">Transcription regulation</keyword>
<proteinExistence type="inferred from homology"/>